<evidence type="ECO:0000313" key="13">
    <source>
        <dbReference type="EMBL" id="CAH0397981.1"/>
    </source>
</evidence>
<keyword evidence="3 8" id="KW-0863">Zinc-finger</keyword>
<dbReference type="EMBL" id="OU963903">
    <property type="protein sequence ID" value="CAH0397981.1"/>
    <property type="molecule type" value="Genomic_DNA"/>
</dbReference>
<evidence type="ECO:0000256" key="8">
    <source>
        <dbReference type="PROSITE-ProRule" id="PRU00094"/>
    </source>
</evidence>
<feature type="binding site" evidence="9">
    <location>
        <position position="15"/>
    </location>
    <ligand>
        <name>Zn(2+)</name>
        <dbReference type="ChEBI" id="CHEBI:29105"/>
    </ligand>
</feature>
<dbReference type="PANTHER" id="PTHR10071:SF337">
    <property type="entry name" value="GATA-BINDING FACTOR A"/>
    <property type="match status" value="1"/>
</dbReference>
<proteinExistence type="predicted"/>
<evidence type="ECO:0000259" key="11">
    <source>
        <dbReference type="PROSITE" id="PS50114"/>
    </source>
</evidence>
<dbReference type="PROSITE" id="PS50114">
    <property type="entry name" value="GATA_ZN_FINGER_2"/>
    <property type="match status" value="1"/>
</dbReference>
<dbReference type="InterPro" id="IPR012934">
    <property type="entry name" value="Znf_AD"/>
</dbReference>
<dbReference type="SMART" id="SM00868">
    <property type="entry name" value="zf-AD"/>
    <property type="match status" value="1"/>
</dbReference>
<accession>A0ABN8AQV7</accession>
<keyword evidence="4 9" id="KW-0862">Zinc</keyword>
<evidence type="ECO:0000256" key="7">
    <source>
        <dbReference type="ARBA" id="ARBA00023242"/>
    </source>
</evidence>
<feature type="region of interest" description="Disordered" evidence="10">
    <location>
        <begin position="456"/>
        <end position="541"/>
    </location>
</feature>
<dbReference type="CDD" id="cd00202">
    <property type="entry name" value="ZnF_GATA"/>
    <property type="match status" value="1"/>
</dbReference>
<dbReference type="InterPro" id="IPR013088">
    <property type="entry name" value="Znf_NHR/GATA"/>
</dbReference>
<feature type="compositionally biased region" description="Polar residues" evidence="10">
    <location>
        <begin position="358"/>
        <end position="379"/>
    </location>
</feature>
<feature type="binding site" evidence="9">
    <location>
        <position position="66"/>
    </location>
    <ligand>
        <name>Zn(2+)</name>
        <dbReference type="ChEBI" id="CHEBI:29105"/>
    </ligand>
</feature>
<keyword evidence="7" id="KW-0539">Nucleus</keyword>
<feature type="compositionally biased region" description="Low complexity" evidence="10">
    <location>
        <begin position="325"/>
        <end position="350"/>
    </location>
</feature>
<feature type="domain" description="GATA-type" evidence="11">
    <location>
        <begin position="539"/>
        <end position="592"/>
    </location>
</feature>
<dbReference type="InterPro" id="IPR039355">
    <property type="entry name" value="Transcription_factor_GATA"/>
</dbReference>
<comment type="subcellular location">
    <subcellularLocation>
        <location evidence="1">Nucleus</location>
    </subcellularLocation>
</comment>
<sequence length="707" mass="77474">MCNLPPKFHSVCRLCLSFCGDNCSDVKLQIFDRDKEKSRLSDMIMTYLSIMVYPGDLLPQVICGSCAHKLDEFHTFRELTHKSERLLEQFLQYANSLSGPIEEIIKVTAAKLEEIIKPLDHHLYEHDNKHKYEEMGSPDSTEELKNSESRQAAVALLSIKHNDPTKYTIKPEDEPHIMFKSVPSIPPPERAREVMHCNAVIDIITKAVAVAQRENEESQKFPPNYTSVIDRTHSLNSNDGKYSHDYQEDQYNMYNVSQNAPSPSSNEDQENKEMDLSLYGTVKNEPSDQNENSDRDANSYFHNAIAHNKSSNYAEEYKQSVFGRSSSGKTKTSKDNSSVYEECSQSSSGSDPDRLQMDISQMSQDDPEETQSARSTQSSPQPPHENENDKESLWQALHRQNGIAGLLRDHGTGNSAELSEPHQKQGRGGEATQLLKRLINSKHLGMTVSPLRATTSPLSATLQQPVNGSVSPNGEWQSLGRGNSTAGTARRKQSFPARAQPPAVADAPAAAPWPQTNADNEQTEGSPLSGGGSSARAGPRVELSCTNCGTHTTTIWRRDARGEMVCNACGLYYKLHGVPRPTAMRRDTIHTRRRRPRHDGKHARNKRRSAGACVEISEASTGSVVATNTGAGAGVVVGAGAGVGAVAGGEGGADDGMLAALRRQLQPHLLAALHAHTHRPQVGLNAPEYDEAPLNLVASHVAAEETH</sequence>
<feature type="compositionally biased region" description="Basic residues" evidence="10">
    <location>
        <begin position="591"/>
        <end position="609"/>
    </location>
</feature>
<dbReference type="Pfam" id="PF07776">
    <property type="entry name" value="zf-AD"/>
    <property type="match status" value="1"/>
</dbReference>
<dbReference type="PROSITE" id="PS51915">
    <property type="entry name" value="ZAD"/>
    <property type="match status" value="1"/>
</dbReference>
<evidence type="ECO:0000256" key="3">
    <source>
        <dbReference type="ARBA" id="ARBA00022771"/>
    </source>
</evidence>
<feature type="compositionally biased region" description="Polar residues" evidence="10">
    <location>
        <begin position="456"/>
        <end position="487"/>
    </location>
</feature>
<feature type="compositionally biased region" description="Polar residues" evidence="10">
    <location>
        <begin position="515"/>
        <end position="524"/>
    </location>
</feature>
<feature type="binding site" evidence="9">
    <location>
        <position position="12"/>
    </location>
    <ligand>
        <name>Zn(2+)</name>
        <dbReference type="ChEBI" id="CHEBI:29105"/>
    </ligand>
</feature>
<keyword evidence="14" id="KW-1185">Reference proteome</keyword>
<evidence type="ECO:0000256" key="10">
    <source>
        <dbReference type="SAM" id="MobiDB-lite"/>
    </source>
</evidence>
<evidence type="ECO:0000256" key="6">
    <source>
        <dbReference type="ARBA" id="ARBA00023163"/>
    </source>
</evidence>
<dbReference type="PRINTS" id="PR00619">
    <property type="entry name" value="GATAZNFINGER"/>
</dbReference>
<keyword evidence="6" id="KW-0804">Transcription</keyword>
<feature type="region of interest" description="Disordered" evidence="10">
    <location>
        <begin position="214"/>
        <end position="245"/>
    </location>
</feature>
<reference evidence="13" key="1">
    <citation type="submission" date="2021-12" db="EMBL/GenBank/DDBJ databases">
        <authorList>
            <person name="King R."/>
        </authorList>
    </citation>
    <scope>NUCLEOTIDE SEQUENCE</scope>
</reference>
<feature type="binding site" evidence="9">
    <location>
        <position position="63"/>
    </location>
    <ligand>
        <name>Zn(2+)</name>
        <dbReference type="ChEBI" id="CHEBI:29105"/>
    </ligand>
</feature>
<feature type="region of interest" description="Disordered" evidence="10">
    <location>
        <begin position="323"/>
        <end position="390"/>
    </location>
</feature>
<evidence type="ECO:0000256" key="1">
    <source>
        <dbReference type="ARBA" id="ARBA00004123"/>
    </source>
</evidence>
<feature type="compositionally biased region" description="Polar residues" evidence="10">
    <location>
        <begin position="224"/>
        <end position="240"/>
    </location>
</feature>
<protein>
    <recommendedName>
        <fullName evidence="15">GATA-type domain-containing protein</fullName>
    </recommendedName>
</protein>
<dbReference type="Pfam" id="PF00320">
    <property type="entry name" value="GATA"/>
    <property type="match status" value="1"/>
</dbReference>
<evidence type="ECO:0000256" key="4">
    <source>
        <dbReference type="ARBA" id="ARBA00022833"/>
    </source>
</evidence>
<organism evidence="13 14">
    <name type="scientific">Chilo suppressalis</name>
    <name type="common">Asiatic rice borer moth</name>
    <dbReference type="NCBI Taxonomy" id="168631"/>
    <lineage>
        <taxon>Eukaryota</taxon>
        <taxon>Metazoa</taxon>
        <taxon>Ecdysozoa</taxon>
        <taxon>Arthropoda</taxon>
        <taxon>Hexapoda</taxon>
        <taxon>Insecta</taxon>
        <taxon>Pterygota</taxon>
        <taxon>Neoptera</taxon>
        <taxon>Endopterygota</taxon>
        <taxon>Lepidoptera</taxon>
        <taxon>Glossata</taxon>
        <taxon>Ditrysia</taxon>
        <taxon>Pyraloidea</taxon>
        <taxon>Crambidae</taxon>
        <taxon>Crambinae</taxon>
        <taxon>Chilo</taxon>
    </lineage>
</organism>
<feature type="region of interest" description="Disordered" evidence="10">
    <location>
        <begin position="590"/>
        <end position="609"/>
    </location>
</feature>
<dbReference type="Gene3D" id="3.30.50.10">
    <property type="entry name" value="Erythroid Transcription Factor GATA-1, subunit A"/>
    <property type="match status" value="1"/>
</dbReference>
<gene>
    <name evidence="13" type="ORF">CHILSU_LOCUS1084</name>
</gene>
<feature type="compositionally biased region" description="Low complexity" evidence="10">
    <location>
        <begin position="496"/>
        <end position="514"/>
    </location>
</feature>
<dbReference type="SMART" id="SM00401">
    <property type="entry name" value="ZnF_GATA"/>
    <property type="match status" value="1"/>
</dbReference>
<dbReference type="PANTHER" id="PTHR10071">
    <property type="entry name" value="TRANSCRIPTION FACTOR GATA FAMILY MEMBER"/>
    <property type="match status" value="1"/>
</dbReference>
<dbReference type="Proteomes" id="UP001153292">
    <property type="component" value="Chromosome 10"/>
</dbReference>
<dbReference type="PROSITE" id="PS00344">
    <property type="entry name" value="GATA_ZN_FINGER_1"/>
    <property type="match status" value="1"/>
</dbReference>
<dbReference type="InterPro" id="IPR000679">
    <property type="entry name" value="Znf_GATA"/>
</dbReference>
<evidence type="ECO:0000256" key="2">
    <source>
        <dbReference type="ARBA" id="ARBA00022723"/>
    </source>
</evidence>
<evidence type="ECO:0000256" key="9">
    <source>
        <dbReference type="PROSITE-ProRule" id="PRU01263"/>
    </source>
</evidence>
<feature type="region of interest" description="Disordered" evidence="10">
    <location>
        <begin position="406"/>
        <end position="430"/>
    </location>
</feature>
<feature type="domain" description="ZAD" evidence="12">
    <location>
        <begin position="10"/>
        <end position="90"/>
    </location>
</feature>
<evidence type="ECO:0000256" key="5">
    <source>
        <dbReference type="ARBA" id="ARBA00023015"/>
    </source>
</evidence>
<name>A0ABN8AQV7_CHISP</name>
<dbReference type="SUPFAM" id="SSF57716">
    <property type="entry name" value="Glucocorticoid receptor-like (DNA-binding domain)"/>
    <property type="match status" value="2"/>
</dbReference>
<evidence type="ECO:0008006" key="15">
    <source>
        <dbReference type="Google" id="ProtNLM"/>
    </source>
</evidence>
<evidence type="ECO:0000259" key="12">
    <source>
        <dbReference type="PROSITE" id="PS51915"/>
    </source>
</evidence>
<evidence type="ECO:0000313" key="14">
    <source>
        <dbReference type="Proteomes" id="UP001153292"/>
    </source>
</evidence>
<dbReference type="Gene3D" id="3.40.1800.20">
    <property type="match status" value="1"/>
</dbReference>
<keyword evidence="5" id="KW-0805">Transcription regulation</keyword>
<keyword evidence="2 9" id="KW-0479">Metal-binding</keyword>